<feature type="transmembrane region" description="Helical" evidence="5">
    <location>
        <begin position="374"/>
        <end position="393"/>
    </location>
</feature>
<keyword evidence="3 5" id="KW-1133">Transmembrane helix</keyword>
<dbReference type="RefSeq" id="WP_301141982.1">
    <property type="nucleotide sequence ID" value="NZ_JAUHQA010000001.1"/>
</dbReference>
<dbReference type="EMBL" id="JAUHQA010000001">
    <property type="protein sequence ID" value="MDN4480559.1"/>
    <property type="molecule type" value="Genomic_DNA"/>
</dbReference>
<evidence type="ECO:0000313" key="8">
    <source>
        <dbReference type="Proteomes" id="UP001172708"/>
    </source>
</evidence>
<evidence type="ECO:0000313" key="7">
    <source>
        <dbReference type="EMBL" id="MDN4480559.1"/>
    </source>
</evidence>
<feature type="transmembrane region" description="Helical" evidence="5">
    <location>
        <begin position="142"/>
        <end position="166"/>
    </location>
</feature>
<evidence type="ECO:0000256" key="4">
    <source>
        <dbReference type="ARBA" id="ARBA00023136"/>
    </source>
</evidence>
<evidence type="ECO:0000256" key="5">
    <source>
        <dbReference type="SAM" id="Phobius"/>
    </source>
</evidence>
<keyword evidence="8" id="KW-1185">Reference proteome</keyword>
<dbReference type="InterPro" id="IPR052714">
    <property type="entry name" value="MFS_Exporter"/>
</dbReference>
<dbReference type="InterPro" id="IPR036259">
    <property type="entry name" value="MFS_trans_sf"/>
</dbReference>
<dbReference type="Gene3D" id="1.20.1250.20">
    <property type="entry name" value="MFS general substrate transporter like domains"/>
    <property type="match status" value="2"/>
</dbReference>
<feature type="domain" description="Major facilitator superfamily (MFS) profile" evidence="6">
    <location>
        <begin position="18"/>
        <end position="398"/>
    </location>
</feature>
<keyword evidence="2 5" id="KW-0812">Transmembrane</keyword>
<evidence type="ECO:0000256" key="3">
    <source>
        <dbReference type="ARBA" id="ARBA00022989"/>
    </source>
</evidence>
<dbReference type="Proteomes" id="UP001172708">
    <property type="component" value="Unassembled WGS sequence"/>
</dbReference>
<feature type="transmembrane region" description="Helical" evidence="5">
    <location>
        <begin position="301"/>
        <end position="319"/>
    </location>
</feature>
<evidence type="ECO:0000259" key="6">
    <source>
        <dbReference type="PROSITE" id="PS50850"/>
    </source>
</evidence>
<gene>
    <name evidence="7" type="ORF">QQX02_06450</name>
</gene>
<reference evidence="7" key="1">
    <citation type="submission" date="2023-06" db="EMBL/GenBank/DDBJ databases">
        <title>Egi l300058.</title>
        <authorList>
            <person name="Gao L."/>
            <person name="Fang B.-Z."/>
            <person name="Li W.-J."/>
        </authorList>
    </citation>
    <scope>NUCLEOTIDE SEQUENCE</scope>
    <source>
        <strain evidence="7">EGI L300058</strain>
    </source>
</reference>
<comment type="caution">
    <text evidence="7">The sequence shown here is derived from an EMBL/GenBank/DDBJ whole genome shotgun (WGS) entry which is preliminary data.</text>
</comment>
<feature type="transmembrane region" description="Helical" evidence="5">
    <location>
        <begin position="12"/>
        <end position="35"/>
    </location>
</feature>
<feature type="transmembrane region" description="Helical" evidence="5">
    <location>
        <begin position="108"/>
        <end position="130"/>
    </location>
</feature>
<feature type="transmembrane region" description="Helical" evidence="5">
    <location>
        <begin position="340"/>
        <end position="362"/>
    </location>
</feature>
<feature type="transmembrane region" description="Helical" evidence="5">
    <location>
        <begin position="84"/>
        <end position="102"/>
    </location>
</feature>
<dbReference type="PANTHER" id="PTHR23531:SF1">
    <property type="entry name" value="QUINOLENE RESISTANCE PROTEIN NORA"/>
    <property type="match status" value="1"/>
</dbReference>
<dbReference type="Pfam" id="PF07690">
    <property type="entry name" value="MFS_1"/>
    <property type="match status" value="1"/>
</dbReference>
<organism evidence="7 8">
    <name type="scientific">Demequina muriae</name>
    <dbReference type="NCBI Taxonomy" id="3051664"/>
    <lineage>
        <taxon>Bacteria</taxon>
        <taxon>Bacillati</taxon>
        <taxon>Actinomycetota</taxon>
        <taxon>Actinomycetes</taxon>
        <taxon>Micrococcales</taxon>
        <taxon>Demequinaceae</taxon>
        <taxon>Demequina</taxon>
    </lineage>
</organism>
<proteinExistence type="predicted"/>
<dbReference type="InterPro" id="IPR011701">
    <property type="entry name" value="MFS"/>
</dbReference>
<feature type="transmembrane region" description="Helical" evidence="5">
    <location>
        <begin position="47"/>
        <end position="72"/>
    </location>
</feature>
<sequence length="408" mass="42874">MTLLKRAAARPVTIWSRPFVFIFVINLIISMAQFMMNTLVPKLAESLGATAVVVGVVSGIFAVTALSVRPGVGPASVRFRKQHLLAATVGVLLLAFLIYAIADSIEMIIVARLLHGAGMGLLAPVTLALASDALPESRMASGIGIFSLGQAASTAIGPSIGLALLAHIGYQATFLCGAAVMGMALLLALRVKAVEYDAPPNRGFSWRTFVAPEAIVPAVVIFFLAGAYSGVNTFVVLYGDSLGIAEIGLFFTAYAVFVLISRPAAGRIADRFGLTTVIVPGMILFAVAFVVLSYARTLTGVLIAGAISAFGYGVCQPAIQTLSLTSVDKPRRAVAGNTNYIGVDLGYLVMPIIAGWVVSSVHADGATMADSYAVMYRVMVIPVVIGLVLYLVFGRSQRRTPVSQEPME</sequence>
<accession>A0ABT8GH22</accession>
<feature type="transmembrane region" description="Helical" evidence="5">
    <location>
        <begin position="272"/>
        <end position="295"/>
    </location>
</feature>
<evidence type="ECO:0000256" key="2">
    <source>
        <dbReference type="ARBA" id="ARBA00022692"/>
    </source>
</evidence>
<evidence type="ECO:0000256" key="1">
    <source>
        <dbReference type="ARBA" id="ARBA00004651"/>
    </source>
</evidence>
<dbReference type="SUPFAM" id="SSF103473">
    <property type="entry name" value="MFS general substrate transporter"/>
    <property type="match status" value="1"/>
</dbReference>
<comment type="subcellular location">
    <subcellularLocation>
        <location evidence="1">Cell membrane</location>
        <topology evidence="1">Multi-pass membrane protein</topology>
    </subcellularLocation>
</comment>
<dbReference type="InterPro" id="IPR020846">
    <property type="entry name" value="MFS_dom"/>
</dbReference>
<name>A0ABT8GH22_9MICO</name>
<dbReference type="CDD" id="cd17489">
    <property type="entry name" value="MFS_YfcJ_like"/>
    <property type="match status" value="1"/>
</dbReference>
<feature type="transmembrane region" description="Helical" evidence="5">
    <location>
        <begin position="241"/>
        <end position="260"/>
    </location>
</feature>
<feature type="transmembrane region" description="Helical" evidence="5">
    <location>
        <begin position="209"/>
        <end position="229"/>
    </location>
</feature>
<dbReference type="PANTHER" id="PTHR23531">
    <property type="entry name" value="QUINOLENE RESISTANCE PROTEIN NORA"/>
    <property type="match status" value="1"/>
</dbReference>
<keyword evidence="4 5" id="KW-0472">Membrane</keyword>
<protein>
    <submittedName>
        <fullName evidence="7">MFS transporter</fullName>
    </submittedName>
</protein>
<feature type="transmembrane region" description="Helical" evidence="5">
    <location>
        <begin position="172"/>
        <end position="189"/>
    </location>
</feature>
<dbReference type="PROSITE" id="PS50850">
    <property type="entry name" value="MFS"/>
    <property type="match status" value="1"/>
</dbReference>